<feature type="transmembrane region" description="Helical" evidence="5">
    <location>
        <begin position="212"/>
        <end position="228"/>
    </location>
</feature>
<feature type="transmembrane region" description="Helical" evidence="5">
    <location>
        <begin position="125"/>
        <end position="145"/>
    </location>
</feature>
<accession>A0A8J8JW34</accession>
<dbReference type="InterPro" id="IPR007016">
    <property type="entry name" value="O-antigen_ligase-rel_domated"/>
</dbReference>
<dbReference type="Pfam" id="PF04932">
    <property type="entry name" value="Wzy_C"/>
    <property type="match status" value="1"/>
</dbReference>
<evidence type="ECO:0000256" key="3">
    <source>
        <dbReference type="ARBA" id="ARBA00022989"/>
    </source>
</evidence>
<feature type="transmembrane region" description="Helical" evidence="5">
    <location>
        <begin position="14"/>
        <end position="35"/>
    </location>
</feature>
<sequence length="416" mass="48401">MDNFSASVTPKRGVLFNLLPAFYFLVLLFFIRSSVQDNNTTLLLLAEGGLAALCYLFFYNSFFKKYFYKINVYLLIFYATYYLIFGYNFGLSFFQTLTYFAIIFSNIIIATVVSSKNNFLTIKHFIASLLFLTFFVVFIPTYLSVQSLELGAFYNFTDKSLLTVTTMDSPLIAALLLLLSGYDIFFNKKFTLLNFLSAAFALYILMLFSRRGFILSSILSFSFYFLYIKVKKNWLVYALLLFLFLPLFWDTLSTYLVLIADNSIFSKLILRNDTETLLSATGRASAWANILEVFLQFKSKLMLGFHGRIPAEFFPSTDENGRYEHAHNTFLQLFLEGGYFMNIIFLLMLIFSLRNYLKARKVNSNYHNFYFILLIFMLNISATETLIRYVQFTNFIFCFVLVAFNVSNYQVIKSKT</sequence>
<reference evidence="7" key="1">
    <citation type="submission" date="2019-10" db="EMBL/GenBank/DDBJ databases">
        <title>Draft genome sequence of Panacibacter sp. KCS-6.</title>
        <authorList>
            <person name="Yim K.J."/>
        </authorList>
    </citation>
    <scope>NUCLEOTIDE SEQUENCE</scope>
    <source>
        <strain evidence="7">KCS-6</strain>
    </source>
</reference>
<feature type="transmembrane region" description="Helical" evidence="5">
    <location>
        <begin position="393"/>
        <end position="412"/>
    </location>
</feature>
<feature type="transmembrane region" description="Helical" evidence="5">
    <location>
        <begin position="339"/>
        <end position="357"/>
    </location>
</feature>
<evidence type="ECO:0000256" key="1">
    <source>
        <dbReference type="ARBA" id="ARBA00004141"/>
    </source>
</evidence>
<dbReference type="AlphaFoldDB" id="A0A8J8JW34"/>
<proteinExistence type="predicted"/>
<dbReference type="Proteomes" id="UP000598971">
    <property type="component" value="Unassembled WGS sequence"/>
</dbReference>
<keyword evidence="8" id="KW-1185">Reference proteome</keyword>
<name>A0A8J8JW34_9BACT</name>
<evidence type="ECO:0000313" key="7">
    <source>
        <dbReference type="EMBL" id="NNV54906.1"/>
    </source>
</evidence>
<feature type="transmembrane region" description="Helical" evidence="5">
    <location>
        <begin position="41"/>
        <end position="58"/>
    </location>
</feature>
<evidence type="ECO:0000259" key="6">
    <source>
        <dbReference type="Pfam" id="PF04932"/>
    </source>
</evidence>
<evidence type="ECO:0000256" key="2">
    <source>
        <dbReference type="ARBA" id="ARBA00022692"/>
    </source>
</evidence>
<protein>
    <recommendedName>
        <fullName evidence="6">O-antigen ligase-related domain-containing protein</fullName>
    </recommendedName>
</protein>
<dbReference type="EMBL" id="WHPF01000003">
    <property type="protein sequence ID" value="NNV54906.1"/>
    <property type="molecule type" value="Genomic_DNA"/>
</dbReference>
<keyword evidence="2 5" id="KW-0812">Transmembrane</keyword>
<comment type="caution">
    <text evidence="7">The sequence shown here is derived from an EMBL/GenBank/DDBJ whole genome shotgun (WGS) entry which is preliminary data.</text>
</comment>
<dbReference type="GO" id="GO:0016020">
    <property type="term" value="C:membrane"/>
    <property type="evidence" value="ECO:0007669"/>
    <property type="project" value="UniProtKB-SubCell"/>
</dbReference>
<evidence type="ECO:0000313" key="8">
    <source>
        <dbReference type="Proteomes" id="UP000598971"/>
    </source>
</evidence>
<feature type="transmembrane region" description="Helical" evidence="5">
    <location>
        <begin position="235"/>
        <end position="258"/>
    </location>
</feature>
<dbReference type="RefSeq" id="WP_171606820.1">
    <property type="nucleotide sequence ID" value="NZ_WHPF01000003.1"/>
</dbReference>
<evidence type="ECO:0000256" key="4">
    <source>
        <dbReference type="ARBA" id="ARBA00023136"/>
    </source>
</evidence>
<comment type="subcellular location">
    <subcellularLocation>
        <location evidence="1">Membrane</location>
        <topology evidence="1">Multi-pass membrane protein</topology>
    </subcellularLocation>
</comment>
<feature type="transmembrane region" description="Helical" evidence="5">
    <location>
        <begin position="190"/>
        <end position="206"/>
    </location>
</feature>
<evidence type="ECO:0000256" key="5">
    <source>
        <dbReference type="SAM" id="Phobius"/>
    </source>
</evidence>
<feature type="transmembrane region" description="Helical" evidence="5">
    <location>
        <begin position="93"/>
        <end position="113"/>
    </location>
</feature>
<organism evidence="7 8">
    <name type="scientific">Limnovirga soli</name>
    <dbReference type="NCBI Taxonomy" id="2656915"/>
    <lineage>
        <taxon>Bacteria</taxon>
        <taxon>Pseudomonadati</taxon>
        <taxon>Bacteroidota</taxon>
        <taxon>Chitinophagia</taxon>
        <taxon>Chitinophagales</taxon>
        <taxon>Chitinophagaceae</taxon>
        <taxon>Limnovirga</taxon>
    </lineage>
</organism>
<keyword evidence="3 5" id="KW-1133">Transmembrane helix</keyword>
<feature type="transmembrane region" description="Helical" evidence="5">
    <location>
        <begin position="369"/>
        <end position="387"/>
    </location>
</feature>
<feature type="transmembrane region" description="Helical" evidence="5">
    <location>
        <begin position="70"/>
        <end position="87"/>
    </location>
</feature>
<feature type="domain" description="O-antigen ligase-related" evidence="6">
    <location>
        <begin position="198"/>
        <end position="344"/>
    </location>
</feature>
<feature type="transmembrane region" description="Helical" evidence="5">
    <location>
        <begin position="160"/>
        <end position="178"/>
    </location>
</feature>
<keyword evidence="4 5" id="KW-0472">Membrane</keyword>
<gene>
    <name evidence="7" type="ORF">GD597_05495</name>
</gene>